<dbReference type="AlphaFoldDB" id="A2Q3H9"/>
<evidence type="ECO:0000313" key="1">
    <source>
        <dbReference type="EMBL" id="ABN08179.1"/>
    </source>
</evidence>
<dbReference type="EMBL" id="AC155882">
    <property type="protein sequence ID" value="ABN08179.1"/>
    <property type="molecule type" value="Genomic_DNA"/>
</dbReference>
<protein>
    <submittedName>
        <fullName evidence="1">Uncharacterized protein</fullName>
    </submittedName>
</protein>
<reference evidence="1" key="1">
    <citation type="submission" date="2005-01" db="EMBL/GenBank/DDBJ databases">
        <authorList>
            <person name="Town C.D."/>
        </authorList>
    </citation>
    <scope>NUCLEOTIDE SEQUENCE</scope>
</reference>
<dbReference type="EMBL" id="AC172101">
    <property type="protein sequence ID" value="ABN09004.1"/>
    <property type="molecule type" value="Genomic_DNA"/>
</dbReference>
<evidence type="ECO:0000313" key="2">
    <source>
        <dbReference type="EMBL" id="ABN09004.1"/>
    </source>
</evidence>
<accession>A2Q3H9</accession>
<name>A2Q3H9_MEDTR</name>
<organism evidence="1">
    <name type="scientific">Medicago truncatula</name>
    <name type="common">Barrel medic</name>
    <name type="synonym">Medicago tribuloides</name>
    <dbReference type="NCBI Taxonomy" id="3880"/>
    <lineage>
        <taxon>Eukaryota</taxon>
        <taxon>Viridiplantae</taxon>
        <taxon>Streptophyta</taxon>
        <taxon>Embryophyta</taxon>
        <taxon>Tracheophyta</taxon>
        <taxon>Spermatophyta</taxon>
        <taxon>Magnoliopsida</taxon>
        <taxon>eudicotyledons</taxon>
        <taxon>Gunneridae</taxon>
        <taxon>Pentapetalae</taxon>
        <taxon>rosids</taxon>
        <taxon>fabids</taxon>
        <taxon>Fabales</taxon>
        <taxon>Fabaceae</taxon>
        <taxon>Papilionoideae</taxon>
        <taxon>50 kb inversion clade</taxon>
        <taxon>NPAAA clade</taxon>
        <taxon>Hologalegina</taxon>
        <taxon>IRL clade</taxon>
        <taxon>Trifolieae</taxon>
        <taxon>Medicago</taxon>
    </lineage>
</organism>
<proteinExistence type="predicted"/>
<sequence length="55" mass="6330">MEDSRLARLLYQQSWAAQMRVSVTDIRARIHHSVAAACQRCWAACQPSIKWRATT</sequence>
<gene>
    <name evidence="1" type="ORF">MtrDRAFT_AC155882g40v2</name>
    <name evidence="2" type="ORF">MtrDRAFT_AC172101g6v1</name>
</gene>
<reference evidence="1" key="2">
    <citation type="submission" date="2007-03" db="EMBL/GenBank/DDBJ databases">
        <authorList>
            <consortium name="The International Medicago Genome Annotation Group"/>
        </authorList>
    </citation>
    <scope>NUCLEOTIDE SEQUENCE</scope>
</reference>